<comment type="subcellular location">
    <subcellularLocation>
        <location evidence="1">Cell membrane</location>
        <topology evidence="1">Multi-pass membrane protein</topology>
    </subcellularLocation>
</comment>
<dbReference type="EMBL" id="JBHSQH010000001">
    <property type="protein sequence ID" value="MFC5973380.1"/>
    <property type="molecule type" value="Genomic_DNA"/>
</dbReference>
<dbReference type="Proteomes" id="UP001596099">
    <property type="component" value="Unassembled WGS sequence"/>
</dbReference>
<dbReference type="GO" id="GO:0005886">
    <property type="term" value="C:plasma membrane"/>
    <property type="evidence" value="ECO:0007669"/>
    <property type="project" value="UniProtKB-SubCell"/>
</dbReference>
<dbReference type="InterPro" id="IPR000644">
    <property type="entry name" value="CBS_dom"/>
</dbReference>
<gene>
    <name evidence="5" type="ORF">ACFPYI_18780</name>
</gene>
<dbReference type="Gene3D" id="3.10.580.10">
    <property type="entry name" value="CBS-domain"/>
    <property type="match status" value="1"/>
</dbReference>
<dbReference type="InterPro" id="IPR051676">
    <property type="entry name" value="UPF0053_domain"/>
</dbReference>
<dbReference type="SUPFAM" id="SSF54631">
    <property type="entry name" value="CBS-domain pair"/>
    <property type="match status" value="1"/>
</dbReference>
<dbReference type="AlphaFoldDB" id="A0ABD5RT90"/>
<name>A0ABD5RT90_9EURY</name>
<evidence type="ECO:0000256" key="3">
    <source>
        <dbReference type="PROSITE-ProRule" id="PRU00703"/>
    </source>
</evidence>
<dbReference type="PROSITE" id="PS51371">
    <property type="entry name" value="CBS"/>
    <property type="match status" value="1"/>
</dbReference>
<evidence type="ECO:0000313" key="6">
    <source>
        <dbReference type="Proteomes" id="UP001596099"/>
    </source>
</evidence>
<keyword evidence="6" id="KW-1185">Reference proteome</keyword>
<dbReference type="RefSeq" id="WP_247417858.1">
    <property type="nucleotide sequence ID" value="NZ_JALLGW010000001.1"/>
</dbReference>
<dbReference type="PANTHER" id="PTHR43099">
    <property type="entry name" value="UPF0053 PROTEIN YRKA"/>
    <property type="match status" value="1"/>
</dbReference>
<accession>A0ABD5RT90</accession>
<reference evidence="5 6" key="1">
    <citation type="journal article" date="2019" name="Int. J. Syst. Evol. Microbiol.">
        <title>The Global Catalogue of Microorganisms (GCM) 10K type strain sequencing project: providing services to taxonomists for standard genome sequencing and annotation.</title>
        <authorList>
            <consortium name="The Broad Institute Genomics Platform"/>
            <consortium name="The Broad Institute Genome Sequencing Center for Infectious Disease"/>
            <person name="Wu L."/>
            <person name="Ma J."/>
        </authorList>
    </citation>
    <scope>NUCLEOTIDE SEQUENCE [LARGE SCALE GENOMIC DNA]</scope>
    <source>
        <strain evidence="5 6">CGMCC 1.12543</strain>
    </source>
</reference>
<evidence type="ECO:0000256" key="1">
    <source>
        <dbReference type="ARBA" id="ARBA00004651"/>
    </source>
</evidence>
<dbReference type="Pfam" id="PF01595">
    <property type="entry name" value="CNNM"/>
    <property type="match status" value="1"/>
</dbReference>
<protein>
    <submittedName>
        <fullName evidence="5">CNNM domain-containing protein</fullName>
    </submittedName>
</protein>
<dbReference type="InterPro" id="IPR002550">
    <property type="entry name" value="CNNM"/>
</dbReference>
<sequence length="389" mass="41681">MSTLSQALGLLAGVVLLFGNAFFVVSEFAMTRVRQFDESEFQGHRGLERAWEMTEELEIYLSGCQVGITICSVGLGYVAEPALAAILDPAVKAVGLGGLLGGGGEGGHTAIAVVLALLVINLLHIVIGEQSPTYLGVERSKTVCKYCAYPLYLWATVMKPVILVADRIAKALLRLFGVSIERSWADEEMEDGEDGEATDRADVRRQMGERLSGLGLTGERKEEVLAAIDIDQMTIYDVMVPVEDVVTLRTDASFEENLDTMREASLSRFPLVGDSIQDFRGVVHAPAVIRELDGLRDGSVTLSDVAAPPMTVEAGEDVADTIDRFQAENQELALVTGGSPDDEEPLEALDAGDDEVVGLVTATDCFEAITGELEDPLDAEEESATGSAH</sequence>
<proteinExistence type="predicted"/>
<keyword evidence="2" id="KW-0472">Membrane</keyword>
<keyword evidence="3" id="KW-0129">CBS domain</keyword>
<evidence type="ECO:0000313" key="5">
    <source>
        <dbReference type="EMBL" id="MFC5973380.1"/>
    </source>
</evidence>
<evidence type="ECO:0000256" key="2">
    <source>
        <dbReference type="ARBA" id="ARBA00022475"/>
    </source>
</evidence>
<dbReference type="InterPro" id="IPR046342">
    <property type="entry name" value="CBS_dom_sf"/>
</dbReference>
<dbReference type="Pfam" id="PF00571">
    <property type="entry name" value="CBS"/>
    <property type="match status" value="1"/>
</dbReference>
<feature type="domain" description="CBS" evidence="4">
    <location>
        <begin position="239"/>
        <end position="300"/>
    </location>
</feature>
<dbReference type="PANTHER" id="PTHR43099:SF5">
    <property type="entry name" value="HLYC_CORC FAMILY TRANSPORTER"/>
    <property type="match status" value="1"/>
</dbReference>
<keyword evidence="2" id="KW-1003">Cell membrane</keyword>
<comment type="caution">
    <text evidence="5">The sequence shown here is derived from an EMBL/GenBank/DDBJ whole genome shotgun (WGS) entry which is preliminary data.</text>
</comment>
<evidence type="ECO:0000259" key="4">
    <source>
        <dbReference type="PROSITE" id="PS51371"/>
    </source>
</evidence>
<organism evidence="5 6">
    <name type="scientific">Halomarina salina</name>
    <dbReference type="NCBI Taxonomy" id="1872699"/>
    <lineage>
        <taxon>Archaea</taxon>
        <taxon>Methanobacteriati</taxon>
        <taxon>Methanobacteriota</taxon>
        <taxon>Stenosarchaea group</taxon>
        <taxon>Halobacteria</taxon>
        <taxon>Halobacteriales</taxon>
        <taxon>Natronomonadaceae</taxon>
        <taxon>Halomarina</taxon>
    </lineage>
</organism>